<proteinExistence type="predicted"/>
<dbReference type="Gene3D" id="3.10.350.10">
    <property type="entry name" value="LysM domain"/>
    <property type="match status" value="1"/>
</dbReference>
<organism evidence="1 2">
    <name type="scientific">Actinomadura graeca</name>
    <dbReference type="NCBI Taxonomy" id="2750812"/>
    <lineage>
        <taxon>Bacteria</taxon>
        <taxon>Bacillati</taxon>
        <taxon>Actinomycetota</taxon>
        <taxon>Actinomycetes</taxon>
        <taxon>Streptosporangiales</taxon>
        <taxon>Thermomonosporaceae</taxon>
        <taxon>Actinomadura</taxon>
    </lineage>
</organism>
<name>A0ABX8QR64_9ACTN</name>
<evidence type="ECO:0000313" key="2">
    <source>
        <dbReference type="Proteomes" id="UP001049518"/>
    </source>
</evidence>
<keyword evidence="2" id="KW-1185">Reference proteome</keyword>
<sequence>MPPSPESRYAGLPILTVTAPDGGRRRVVALRLTRPRPAAAGRHRVVQGEGLDLLAHRFYGGEGLWWRILDANPLVFPLDIAPGDVLDLPDPGPATRATRARGF</sequence>
<accession>A0ABX8QR64</accession>
<gene>
    <name evidence="1" type="ORF">AGRA3207_002105</name>
</gene>
<reference evidence="1" key="1">
    <citation type="submission" date="2020-07" db="EMBL/GenBank/DDBJ databases">
        <authorList>
            <person name="Tarantini F.S."/>
            <person name="Hong K.W."/>
            <person name="Chan K.G."/>
        </authorList>
    </citation>
    <scope>NUCLEOTIDE SEQUENCE</scope>
    <source>
        <strain evidence="1">32-07</strain>
    </source>
</reference>
<evidence type="ECO:0000313" key="1">
    <source>
        <dbReference type="EMBL" id="QXJ21268.1"/>
    </source>
</evidence>
<dbReference type="EMBL" id="CP059572">
    <property type="protein sequence ID" value="QXJ21268.1"/>
    <property type="molecule type" value="Genomic_DNA"/>
</dbReference>
<dbReference type="InterPro" id="IPR036779">
    <property type="entry name" value="LysM_dom_sf"/>
</dbReference>
<dbReference type="RefSeq" id="WP_231334411.1">
    <property type="nucleotide sequence ID" value="NZ_CP059572.1"/>
</dbReference>
<protein>
    <submittedName>
        <fullName evidence="1">LysM peptidoglycan-binding domain-containing protein</fullName>
    </submittedName>
</protein>
<dbReference type="Proteomes" id="UP001049518">
    <property type="component" value="Chromosome"/>
</dbReference>